<comment type="caution">
    <text evidence="1">The sequence shown here is derived from an EMBL/GenBank/DDBJ whole genome shotgun (WGS) entry which is preliminary data.</text>
</comment>
<keyword evidence="2" id="KW-1185">Reference proteome</keyword>
<organism evidence="1 2">
    <name type="scientific">Nocardia rhizosphaerae</name>
    <dbReference type="NCBI Taxonomy" id="1691571"/>
    <lineage>
        <taxon>Bacteria</taxon>
        <taxon>Bacillati</taxon>
        <taxon>Actinomycetota</taxon>
        <taxon>Actinomycetes</taxon>
        <taxon>Mycobacteriales</taxon>
        <taxon>Nocardiaceae</taxon>
        <taxon>Nocardia</taxon>
    </lineage>
</organism>
<dbReference type="RefSeq" id="WP_378554820.1">
    <property type="nucleotide sequence ID" value="NZ_JBHSBA010000016.1"/>
</dbReference>
<sequence length="119" mass="13242">MCSKSSREVSPGVMWERFDVHDIYPGELSLLDVLGVTTRPPSGRVAYRIDSTWRWWKEVGHIVIPVPGRVEVWPHPGISPDELAALRGAGAEAFLAPPTEGAWVRRRGVWECAIDVPLS</sequence>
<evidence type="ECO:0000313" key="2">
    <source>
        <dbReference type="Proteomes" id="UP001595767"/>
    </source>
</evidence>
<proteinExistence type="predicted"/>
<protein>
    <submittedName>
        <fullName evidence="1">Uncharacterized protein</fullName>
    </submittedName>
</protein>
<accession>A0ABV8LF29</accession>
<name>A0ABV8LF29_9NOCA</name>
<reference evidence="2" key="1">
    <citation type="journal article" date="2019" name="Int. J. Syst. Evol. Microbiol.">
        <title>The Global Catalogue of Microorganisms (GCM) 10K type strain sequencing project: providing services to taxonomists for standard genome sequencing and annotation.</title>
        <authorList>
            <consortium name="The Broad Institute Genomics Platform"/>
            <consortium name="The Broad Institute Genome Sequencing Center for Infectious Disease"/>
            <person name="Wu L."/>
            <person name="Ma J."/>
        </authorList>
    </citation>
    <scope>NUCLEOTIDE SEQUENCE [LARGE SCALE GENOMIC DNA]</scope>
    <source>
        <strain evidence="2">CGMCC 4.7204</strain>
    </source>
</reference>
<dbReference type="EMBL" id="JBHSBA010000016">
    <property type="protein sequence ID" value="MFC4128937.1"/>
    <property type="molecule type" value="Genomic_DNA"/>
</dbReference>
<evidence type="ECO:0000313" key="1">
    <source>
        <dbReference type="EMBL" id="MFC4128937.1"/>
    </source>
</evidence>
<dbReference type="Proteomes" id="UP001595767">
    <property type="component" value="Unassembled WGS sequence"/>
</dbReference>
<gene>
    <name evidence="1" type="ORF">ACFOW8_28805</name>
</gene>